<feature type="domain" description="NmrA-like" evidence="1">
    <location>
        <begin position="5"/>
        <end position="279"/>
    </location>
</feature>
<dbReference type="RefSeq" id="XP_062719436.1">
    <property type="nucleotide sequence ID" value="XM_062869818.1"/>
</dbReference>
<reference evidence="2" key="1">
    <citation type="journal article" date="2023" name="Mol. Phylogenet. Evol.">
        <title>Genome-scale phylogeny and comparative genomics of the fungal order Sordariales.</title>
        <authorList>
            <person name="Hensen N."/>
            <person name="Bonometti L."/>
            <person name="Westerberg I."/>
            <person name="Brannstrom I.O."/>
            <person name="Guillou S."/>
            <person name="Cros-Aarteil S."/>
            <person name="Calhoun S."/>
            <person name="Haridas S."/>
            <person name="Kuo A."/>
            <person name="Mondo S."/>
            <person name="Pangilinan J."/>
            <person name="Riley R."/>
            <person name="LaButti K."/>
            <person name="Andreopoulos B."/>
            <person name="Lipzen A."/>
            <person name="Chen C."/>
            <person name="Yan M."/>
            <person name="Daum C."/>
            <person name="Ng V."/>
            <person name="Clum A."/>
            <person name="Steindorff A."/>
            <person name="Ohm R.A."/>
            <person name="Martin F."/>
            <person name="Silar P."/>
            <person name="Natvig D.O."/>
            <person name="Lalanne C."/>
            <person name="Gautier V."/>
            <person name="Ament-Velasquez S.L."/>
            <person name="Kruys A."/>
            <person name="Hutchinson M.I."/>
            <person name="Powell A.J."/>
            <person name="Barry K."/>
            <person name="Miller A.N."/>
            <person name="Grigoriev I.V."/>
            <person name="Debuchy R."/>
            <person name="Gladieux P."/>
            <person name="Hiltunen Thoren M."/>
            <person name="Johannesson H."/>
        </authorList>
    </citation>
    <scope>NUCLEOTIDE SEQUENCE</scope>
    <source>
        <strain evidence="2">CBS 333.67</strain>
    </source>
</reference>
<proteinExistence type="predicted"/>
<dbReference type="InterPro" id="IPR051604">
    <property type="entry name" value="Ergot_Alk_Oxidoreductase"/>
</dbReference>
<dbReference type="InterPro" id="IPR036291">
    <property type="entry name" value="NAD(P)-bd_dom_sf"/>
</dbReference>
<evidence type="ECO:0000259" key="1">
    <source>
        <dbReference type="Pfam" id="PF05368"/>
    </source>
</evidence>
<evidence type="ECO:0000313" key="2">
    <source>
        <dbReference type="EMBL" id="KAK3303656.1"/>
    </source>
</evidence>
<dbReference type="Pfam" id="PF05368">
    <property type="entry name" value="NmrA"/>
    <property type="match status" value="1"/>
</dbReference>
<dbReference type="Gene3D" id="3.40.50.720">
    <property type="entry name" value="NAD(P)-binding Rossmann-like Domain"/>
    <property type="match status" value="1"/>
</dbReference>
<sequence>MASPKVIVFGPTGGVGSAAALTAQQCGAQVVLAMRDTHKPIPGLTPEQERAGGFERVQADLTKPETVQAAVVQTGAKRAFIYVAIGAPDHMRAAITALKAGGVEFVVILSSCSVQGQGDDLRRYTPAEFINWQHAQVELVLEEVFGTDRFATIRPGYFASNFFGFKKAIAAGGTVKIPYPEAKFDYIAPEDIGRVSGTVLAGGPQAVAAAGGKHIIYLAGPQLVPQGDVLVMIGKALGKDLKVEGFADDEEAVKFLVSVQGTPEPVAKQLVRGYKATAEGQDVFPAGTLEEAVANSEKYGRKPGTKIQDWVETNKDRFAA</sequence>
<accession>A0AAJ0GPE0</accession>
<dbReference type="AlphaFoldDB" id="A0AAJ0GPE0"/>
<organism evidence="2 3">
    <name type="scientific">Chaetomium strumarium</name>
    <dbReference type="NCBI Taxonomy" id="1170767"/>
    <lineage>
        <taxon>Eukaryota</taxon>
        <taxon>Fungi</taxon>
        <taxon>Dikarya</taxon>
        <taxon>Ascomycota</taxon>
        <taxon>Pezizomycotina</taxon>
        <taxon>Sordariomycetes</taxon>
        <taxon>Sordariomycetidae</taxon>
        <taxon>Sordariales</taxon>
        <taxon>Chaetomiaceae</taxon>
        <taxon>Chaetomium</taxon>
    </lineage>
</organism>
<dbReference type="PANTHER" id="PTHR43162:SF1">
    <property type="entry name" value="PRESTALK A DIFFERENTIATION PROTEIN A"/>
    <property type="match status" value="1"/>
</dbReference>
<dbReference type="PANTHER" id="PTHR43162">
    <property type="match status" value="1"/>
</dbReference>
<dbReference type="GeneID" id="87888647"/>
<protein>
    <submittedName>
        <fullName evidence="2">NmrA-like family protein</fullName>
    </submittedName>
</protein>
<dbReference type="InterPro" id="IPR008030">
    <property type="entry name" value="NmrA-like"/>
</dbReference>
<reference evidence="2" key="2">
    <citation type="submission" date="2023-06" db="EMBL/GenBank/DDBJ databases">
        <authorList>
            <consortium name="Lawrence Berkeley National Laboratory"/>
            <person name="Mondo S.J."/>
            <person name="Hensen N."/>
            <person name="Bonometti L."/>
            <person name="Westerberg I."/>
            <person name="Brannstrom I.O."/>
            <person name="Guillou S."/>
            <person name="Cros-Aarteil S."/>
            <person name="Calhoun S."/>
            <person name="Haridas S."/>
            <person name="Kuo A."/>
            <person name="Pangilinan J."/>
            <person name="Riley R."/>
            <person name="Labutti K."/>
            <person name="Andreopoulos B."/>
            <person name="Lipzen A."/>
            <person name="Chen C."/>
            <person name="Yanf M."/>
            <person name="Daum C."/>
            <person name="Ng V."/>
            <person name="Clum A."/>
            <person name="Steindorff A."/>
            <person name="Ohm R."/>
            <person name="Martin F."/>
            <person name="Silar P."/>
            <person name="Natvig D."/>
            <person name="Lalanne C."/>
            <person name="Gautier V."/>
            <person name="Ament-Velasquez S.L."/>
            <person name="Kruys A."/>
            <person name="Hutchinson M.I."/>
            <person name="Powell A.J."/>
            <person name="Barry K."/>
            <person name="Miller A.N."/>
            <person name="Grigoriev I.V."/>
            <person name="Debuchy R."/>
            <person name="Gladieux P."/>
            <person name="Thoren M.H."/>
            <person name="Johannesson H."/>
        </authorList>
    </citation>
    <scope>NUCLEOTIDE SEQUENCE</scope>
    <source>
        <strain evidence="2">CBS 333.67</strain>
    </source>
</reference>
<keyword evidence="3" id="KW-1185">Reference proteome</keyword>
<dbReference type="Proteomes" id="UP001273166">
    <property type="component" value="Unassembled WGS sequence"/>
</dbReference>
<evidence type="ECO:0000313" key="3">
    <source>
        <dbReference type="Proteomes" id="UP001273166"/>
    </source>
</evidence>
<gene>
    <name evidence="2" type="ORF">B0T15DRAFT_540904</name>
</gene>
<dbReference type="SUPFAM" id="SSF51735">
    <property type="entry name" value="NAD(P)-binding Rossmann-fold domains"/>
    <property type="match status" value="1"/>
</dbReference>
<name>A0AAJ0GPE0_9PEZI</name>
<comment type="caution">
    <text evidence="2">The sequence shown here is derived from an EMBL/GenBank/DDBJ whole genome shotgun (WGS) entry which is preliminary data.</text>
</comment>
<dbReference type="EMBL" id="JAUDZG010000006">
    <property type="protein sequence ID" value="KAK3303656.1"/>
    <property type="molecule type" value="Genomic_DNA"/>
</dbReference>